<evidence type="ECO:0000313" key="2">
    <source>
        <dbReference type="EMBL" id="DAF84838.1"/>
    </source>
</evidence>
<proteinExistence type="predicted"/>
<organism evidence="2">
    <name type="scientific">Siphoviridae sp. ct1SN28</name>
    <dbReference type="NCBI Taxonomy" id="2825308"/>
    <lineage>
        <taxon>Viruses</taxon>
        <taxon>Duplodnaviria</taxon>
        <taxon>Heunggongvirae</taxon>
        <taxon>Uroviricota</taxon>
        <taxon>Caudoviricetes</taxon>
    </lineage>
</organism>
<name>A0A8S5TRJ8_9CAUD</name>
<evidence type="ECO:0000256" key="1">
    <source>
        <dbReference type="SAM" id="MobiDB-lite"/>
    </source>
</evidence>
<dbReference type="EMBL" id="BK015910">
    <property type="protein sequence ID" value="DAF84838.1"/>
    <property type="molecule type" value="Genomic_DNA"/>
</dbReference>
<feature type="compositionally biased region" description="Basic and acidic residues" evidence="1">
    <location>
        <begin position="19"/>
        <end position="31"/>
    </location>
</feature>
<sequence>MNIAVELAKNPAAIVESQNDGRFKKGSERARAAGRKGGSKPHPTGSKAGNIYKHRGYTIKWDDKKHLWEATNKTNTVYERSYEKTKEAVDGLVFKEKYRGTK</sequence>
<feature type="region of interest" description="Disordered" evidence="1">
    <location>
        <begin position="18"/>
        <end position="51"/>
    </location>
</feature>
<reference evidence="2" key="1">
    <citation type="journal article" date="2021" name="Proc. Natl. Acad. Sci. U.S.A.">
        <title>A Catalog of Tens of Thousands of Viruses from Human Metagenomes Reveals Hidden Associations with Chronic Diseases.</title>
        <authorList>
            <person name="Tisza M.J."/>
            <person name="Buck C.B."/>
        </authorList>
    </citation>
    <scope>NUCLEOTIDE SEQUENCE</scope>
    <source>
        <strain evidence="2">Ct1SN28</strain>
    </source>
</reference>
<protein>
    <submittedName>
        <fullName evidence="2">Stress-induced bacterial acidophilic repeat motif</fullName>
    </submittedName>
</protein>
<accession>A0A8S5TRJ8</accession>